<dbReference type="SUPFAM" id="SSF53474">
    <property type="entry name" value="alpha/beta-Hydrolases"/>
    <property type="match status" value="1"/>
</dbReference>
<feature type="domain" description="Epoxide hydrolase N-terminal" evidence="4">
    <location>
        <begin position="24"/>
        <end position="129"/>
    </location>
</feature>
<dbReference type="PANTHER" id="PTHR21661:SF35">
    <property type="entry name" value="EPOXIDE HYDROLASE"/>
    <property type="match status" value="1"/>
</dbReference>
<evidence type="ECO:0000256" key="2">
    <source>
        <dbReference type="ARBA" id="ARBA00022797"/>
    </source>
</evidence>
<sequence length="538" mass="61082">MDLSIVLLWTYHRTVEAMCTGIPIRPFQLSIDESQLVDLRARLDSVRWPNNETVPGWTQGVPVAAQKELHHYWRHRYDWGSCQAWFNSYPQFIAGIDGEEIHFFHIKSKTKNALPMLLIHGWPGSVLEFRKAIEPLIDPEAYGGSKDDSFDLVIPSLPGYGWSAKPKVAGWNHQRISNAFVTLMGALGYDKWVAQGGDWGADIVAIMANNNPPKSLVGVHMNTAFFDAHKEIVNEPTDAGEELALEKQHRFETDENAYFRLQATRPQTIAYSLADSANGQAAWIYEKIYNWTQHTGDLHNVLTMDEVLDNIMVYWLSNSGGSSARLYWEDDDNTALPISIPVGVSVFPGDQSYAPRSWGERYYSSIVHWRDVERGGHFAAWEVPDIFVRETAARAFLESYNQAFATRDAKCLSRTLTPDCKRDFAPPSLVELIPSLAKGLSVAEFEKVEGANIANHDVYVNRIRDMTVDERERKVVIFTNRHAVYKDGREINIPQVNTLWMTEDGMKVKRVLQFLDSLLAKNVMDDVEAKQKAEKHHA</sequence>
<keyword evidence="2" id="KW-0058">Aromatic hydrocarbons catabolism</keyword>
<organism evidence="5 6">
    <name type="scientific">Zasmidium cellare</name>
    <name type="common">Wine cellar mold</name>
    <name type="synonym">Racodium cellare</name>
    <dbReference type="NCBI Taxonomy" id="395010"/>
    <lineage>
        <taxon>Eukaryota</taxon>
        <taxon>Fungi</taxon>
        <taxon>Dikarya</taxon>
        <taxon>Ascomycota</taxon>
        <taxon>Pezizomycotina</taxon>
        <taxon>Dothideomycetes</taxon>
        <taxon>Dothideomycetidae</taxon>
        <taxon>Mycosphaerellales</taxon>
        <taxon>Mycosphaerellaceae</taxon>
        <taxon>Zasmidium</taxon>
    </lineage>
</organism>
<proteinExistence type="inferred from homology"/>
<reference evidence="5 6" key="1">
    <citation type="journal article" date="2023" name="G3 (Bethesda)">
        <title>A chromosome-level genome assembly of Zasmidium syzygii isolated from banana leaves.</title>
        <authorList>
            <person name="van Westerhoven A.C."/>
            <person name="Mehrabi R."/>
            <person name="Talebi R."/>
            <person name="Steentjes M.B.F."/>
            <person name="Corcolon B."/>
            <person name="Chong P.A."/>
            <person name="Kema G.H.J."/>
            <person name="Seidl M.F."/>
        </authorList>
    </citation>
    <scope>NUCLEOTIDE SEQUENCE [LARGE SCALE GENOMIC DNA]</scope>
    <source>
        <strain evidence="5 6">P124</strain>
    </source>
</reference>
<dbReference type="PANTHER" id="PTHR21661">
    <property type="entry name" value="EPOXIDE HYDROLASE 1-RELATED"/>
    <property type="match status" value="1"/>
</dbReference>
<comment type="caution">
    <text evidence="5">The sequence shown here is derived from an EMBL/GenBank/DDBJ whole genome shotgun (WGS) entry which is preliminary data.</text>
</comment>
<dbReference type="Proteomes" id="UP001305779">
    <property type="component" value="Unassembled WGS sequence"/>
</dbReference>
<evidence type="ECO:0000256" key="3">
    <source>
        <dbReference type="ARBA" id="ARBA00022801"/>
    </source>
</evidence>
<evidence type="ECO:0000313" key="6">
    <source>
        <dbReference type="Proteomes" id="UP001305779"/>
    </source>
</evidence>
<keyword evidence="6" id="KW-1185">Reference proteome</keyword>
<name>A0ABR0ENA5_ZASCE</name>
<evidence type="ECO:0000259" key="4">
    <source>
        <dbReference type="Pfam" id="PF06441"/>
    </source>
</evidence>
<evidence type="ECO:0000313" key="5">
    <source>
        <dbReference type="EMBL" id="KAK4502298.1"/>
    </source>
</evidence>
<keyword evidence="3" id="KW-0378">Hydrolase</keyword>
<dbReference type="PRINTS" id="PR00412">
    <property type="entry name" value="EPOXHYDRLASE"/>
</dbReference>
<dbReference type="EMBL" id="JAXOVC010000004">
    <property type="protein sequence ID" value="KAK4502298.1"/>
    <property type="molecule type" value="Genomic_DNA"/>
</dbReference>
<comment type="similarity">
    <text evidence="1">Belongs to the peptidase S33 family.</text>
</comment>
<gene>
    <name evidence="5" type="ORF">PRZ48_005723</name>
</gene>
<dbReference type="InterPro" id="IPR032710">
    <property type="entry name" value="NTF2-like_dom_sf"/>
</dbReference>
<dbReference type="Pfam" id="PF06441">
    <property type="entry name" value="EHN"/>
    <property type="match status" value="1"/>
</dbReference>
<protein>
    <recommendedName>
        <fullName evidence="4">Epoxide hydrolase N-terminal domain-containing protein</fullName>
    </recommendedName>
</protein>
<dbReference type="InterPro" id="IPR029058">
    <property type="entry name" value="AB_hydrolase_fold"/>
</dbReference>
<dbReference type="SUPFAM" id="SSF54427">
    <property type="entry name" value="NTF2-like"/>
    <property type="match status" value="1"/>
</dbReference>
<accession>A0ABR0ENA5</accession>
<dbReference type="InterPro" id="IPR010497">
    <property type="entry name" value="Epoxide_hydro_N"/>
</dbReference>
<dbReference type="Gene3D" id="3.40.50.1820">
    <property type="entry name" value="alpha/beta hydrolase"/>
    <property type="match status" value="1"/>
</dbReference>
<dbReference type="InterPro" id="IPR000639">
    <property type="entry name" value="Epox_hydrolase-like"/>
</dbReference>
<evidence type="ECO:0000256" key="1">
    <source>
        <dbReference type="ARBA" id="ARBA00010088"/>
    </source>
</evidence>